<dbReference type="EMBL" id="JALKHS010000011">
    <property type="protein sequence ID" value="MCK0532846.1"/>
    <property type="molecule type" value="Genomic_DNA"/>
</dbReference>
<dbReference type="SUPFAM" id="SSF111369">
    <property type="entry name" value="HlyD-like secretion proteins"/>
    <property type="match status" value="1"/>
</dbReference>
<dbReference type="PANTHER" id="PTHR30158">
    <property type="entry name" value="ACRA/E-RELATED COMPONENT OF DRUG EFFLUX TRANSPORTER"/>
    <property type="match status" value="1"/>
</dbReference>
<evidence type="ECO:0000259" key="5">
    <source>
        <dbReference type="Pfam" id="PF25944"/>
    </source>
</evidence>
<evidence type="ECO:0000259" key="3">
    <source>
        <dbReference type="Pfam" id="PF25876"/>
    </source>
</evidence>
<gene>
    <name evidence="7" type="ORF">MU848_14745</name>
</gene>
<dbReference type="InterPro" id="IPR058624">
    <property type="entry name" value="MdtA-like_HH"/>
</dbReference>
<sequence length="415" mass="44142">MYLSKVKADSEIQQDAPEGRRWKPAYLMLPAAGVLAIWAGMSWWNGAPAPAAPPPAVVTVATPLSRMVVDWDDYVGRFEASKAVEVRPRVSGQLVGIHFRDGDVVKKGQLLFTIDPRPFTAALQESQAQVASASTALGLARAELGRATRLIADEAVSAEEVDSLRARVRSAQAQLAAAQAGVRARRLNVEFAYIRAPITGRISDRQVDVGNLVAGDTAAGATVLTTINALDPIYFSFNGSEALYLKHRRQADASQQVEIRLQDETGYKWKGRVDFTDNAIDRGSGTIRGRAVVSNPESFLVPGMFGNMRLGSGAPHRALLVPDGAVMTDQARKLVYVVNKDGSTTAKPVQIGALANGLRVIRSGLSPSDQVVIQGSQFIQPGAKVKPVAGRIEAAPSSTSEPVSAPVASQATLAD</sequence>
<dbReference type="InterPro" id="IPR006143">
    <property type="entry name" value="RND_pump_MFP"/>
</dbReference>
<comment type="similarity">
    <text evidence="1">Belongs to the membrane fusion protein (MFP) (TC 8.A.1) family.</text>
</comment>
<dbReference type="Pfam" id="PF25917">
    <property type="entry name" value="BSH_RND"/>
    <property type="match status" value="1"/>
</dbReference>
<dbReference type="Proteomes" id="UP001203512">
    <property type="component" value="Unassembled WGS sequence"/>
</dbReference>
<dbReference type="Pfam" id="PF25989">
    <property type="entry name" value="YknX_C"/>
    <property type="match status" value="1"/>
</dbReference>
<feature type="region of interest" description="Disordered" evidence="2">
    <location>
        <begin position="390"/>
        <end position="415"/>
    </location>
</feature>
<organism evidence="7 8">
    <name type="scientific">Sphingobium agri</name>
    <dbReference type="NCBI Taxonomy" id="2933566"/>
    <lineage>
        <taxon>Bacteria</taxon>
        <taxon>Pseudomonadati</taxon>
        <taxon>Pseudomonadota</taxon>
        <taxon>Alphaproteobacteria</taxon>
        <taxon>Sphingomonadales</taxon>
        <taxon>Sphingomonadaceae</taxon>
        <taxon>Sphingobium</taxon>
    </lineage>
</organism>
<dbReference type="Pfam" id="PF25944">
    <property type="entry name" value="Beta-barrel_RND"/>
    <property type="match status" value="1"/>
</dbReference>
<feature type="domain" description="Multidrug resistance protein MdtA-like alpha-helical hairpin" evidence="3">
    <location>
        <begin position="123"/>
        <end position="191"/>
    </location>
</feature>
<dbReference type="InterPro" id="IPR058626">
    <property type="entry name" value="MdtA-like_b-barrel"/>
</dbReference>
<feature type="compositionally biased region" description="Polar residues" evidence="2">
    <location>
        <begin position="396"/>
        <end position="415"/>
    </location>
</feature>
<keyword evidence="8" id="KW-1185">Reference proteome</keyword>
<dbReference type="Gene3D" id="2.40.50.100">
    <property type="match status" value="1"/>
</dbReference>
<comment type="caution">
    <text evidence="7">The sequence shown here is derived from an EMBL/GenBank/DDBJ whole genome shotgun (WGS) entry which is preliminary data.</text>
</comment>
<evidence type="ECO:0000259" key="6">
    <source>
        <dbReference type="Pfam" id="PF25989"/>
    </source>
</evidence>
<dbReference type="InterPro" id="IPR058625">
    <property type="entry name" value="MdtA-like_BSH"/>
</dbReference>
<evidence type="ECO:0000256" key="1">
    <source>
        <dbReference type="ARBA" id="ARBA00009477"/>
    </source>
</evidence>
<accession>A0ABT0E0G1</accession>
<dbReference type="Gene3D" id="2.40.30.170">
    <property type="match status" value="1"/>
</dbReference>
<dbReference type="Gene3D" id="2.40.420.20">
    <property type="match status" value="1"/>
</dbReference>
<evidence type="ECO:0000313" key="8">
    <source>
        <dbReference type="Proteomes" id="UP001203512"/>
    </source>
</evidence>
<dbReference type="Gene3D" id="1.10.287.470">
    <property type="entry name" value="Helix hairpin bin"/>
    <property type="match status" value="1"/>
</dbReference>
<feature type="domain" description="YknX-like C-terminal permuted SH3-like" evidence="6">
    <location>
        <begin position="319"/>
        <end position="386"/>
    </location>
</feature>
<protein>
    <submittedName>
        <fullName evidence="7">Efflux RND transporter periplasmic adaptor subunit</fullName>
    </submittedName>
</protein>
<dbReference type="RefSeq" id="WP_247233772.1">
    <property type="nucleotide sequence ID" value="NZ_JALKHS010000011.1"/>
</dbReference>
<feature type="domain" description="Multidrug resistance protein MdtA-like barrel-sandwich hybrid" evidence="4">
    <location>
        <begin position="83"/>
        <end position="221"/>
    </location>
</feature>
<dbReference type="Pfam" id="PF25876">
    <property type="entry name" value="HH_MFP_RND"/>
    <property type="match status" value="1"/>
</dbReference>
<reference evidence="7 8" key="1">
    <citation type="submission" date="2022-04" db="EMBL/GenBank/DDBJ databases">
        <authorList>
            <person name="Huq M.A."/>
        </authorList>
    </citation>
    <scope>NUCLEOTIDE SEQUENCE [LARGE SCALE GENOMIC DNA]</scope>
    <source>
        <strain evidence="7 8">MAH-33</strain>
    </source>
</reference>
<evidence type="ECO:0000256" key="2">
    <source>
        <dbReference type="SAM" id="MobiDB-lite"/>
    </source>
</evidence>
<dbReference type="PANTHER" id="PTHR30158:SF10">
    <property type="entry name" value="CATION EFFLUX PUMP"/>
    <property type="match status" value="1"/>
</dbReference>
<name>A0ABT0E0G1_9SPHN</name>
<proteinExistence type="inferred from homology"/>
<evidence type="ECO:0000313" key="7">
    <source>
        <dbReference type="EMBL" id="MCK0532846.1"/>
    </source>
</evidence>
<dbReference type="NCBIfam" id="TIGR01730">
    <property type="entry name" value="RND_mfp"/>
    <property type="match status" value="1"/>
</dbReference>
<feature type="domain" description="Multidrug resistance protein MdtA-like beta-barrel" evidence="5">
    <location>
        <begin position="232"/>
        <end position="311"/>
    </location>
</feature>
<dbReference type="InterPro" id="IPR058637">
    <property type="entry name" value="YknX-like_C"/>
</dbReference>
<evidence type="ECO:0000259" key="4">
    <source>
        <dbReference type="Pfam" id="PF25917"/>
    </source>
</evidence>